<evidence type="ECO:0000313" key="3">
    <source>
        <dbReference type="Proteomes" id="UP000481288"/>
    </source>
</evidence>
<dbReference type="SUPFAM" id="SSF51735">
    <property type="entry name" value="NAD(P)-binding Rossmann-fold domains"/>
    <property type="match status" value="1"/>
</dbReference>
<dbReference type="Proteomes" id="UP000481288">
    <property type="component" value="Unassembled WGS sequence"/>
</dbReference>
<evidence type="ECO:0000259" key="1">
    <source>
        <dbReference type="Pfam" id="PF03435"/>
    </source>
</evidence>
<comment type="caution">
    <text evidence="2">The sequence shown here is derived from an EMBL/GenBank/DDBJ whole genome shotgun (WGS) entry which is preliminary data.</text>
</comment>
<dbReference type="InterPro" id="IPR036291">
    <property type="entry name" value="NAD(P)-bd_dom_sf"/>
</dbReference>
<reference evidence="2 3" key="1">
    <citation type="submission" date="2018-05" db="EMBL/GenBank/DDBJ databases">
        <title>Whole genome sequencing for identification of molecular markers to develop diagnostic detection tools for the regulated plant pathogen Lachnellula willkommii.</title>
        <authorList>
            <person name="Giroux E."/>
            <person name="Bilodeau G."/>
        </authorList>
    </citation>
    <scope>NUCLEOTIDE SEQUENCE [LARGE SCALE GENOMIC DNA]</scope>
    <source>
        <strain evidence="2 3">CBS 625.97</strain>
    </source>
</reference>
<protein>
    <recommendedName>
        <fullName evidence="1">Saccharopine dehydrogenase NADP binding domain-containing protein</fullName>
    </recommendedName>
</protein>
<dbReference type="OrthoDB" id="2130169at2759"/>
<dbReference type="PANTHER" id="PTHR48079:SF6">
    <property type="entry name" value="NAD(P)-BINDING DOMAIN-CONTAINING PROTEIN-RELATED"/>
    <property type="match status" value="1"/>
</dbReference>
<dbReference type="InterPro" id="IPR005097">
    <property type="entry name" value="Sacchrp_dh_NADP-bd"/>
</dbReference>
<evidence type="ECO:0000313" key="2">
    <source>
        <dbReference type="EMBL" id="TVY50752.1"/>
    </source>
</evidence>
<dbReference type="InterPro" id="IPR051783">
    <property type="entry name" value="NAD(P)-dependent_oxidoreduct"/>
</dbReference>
<dbReference type="Pfam" id="PF03435">
    <property type="entry name" value="Sacchrp_dh_NADP"/>
    <property type="match status" value="1"/>
</dbReference>
<dbReference type="PANTHER" id="PTHR48079">
    <property type="entry name" value="PROTEIN YEEZ"/>
    <property type="match status" value="1"/>
</dbReference>
<name>A0A7D8YLG6_9HELO</name>
<feature type="domain" description="Saccharopine dehydrogenase NADP binding" evidence="1">
    <location>
        <begin position="4"/>
        <end position="91"/>
    </location>
</feature>
<organism evidence="2 3">
    <name type="scientific">Lachnellula cervina</name>
    <dbReference type="NCBI Taxonomy" id="1316786"/>
    <lineage>
        <taxon>Eukaryota</taxon>
        <taxon>Fungi</taxon>
        <taxon>Dikarya</taxon>
        <taxon>Ascomycota</taxon>
        <taxon>Pezizomycotina</taxon>
        <taxon>Leotiomycetes</taxon>
        <taxon>Helotiales</taxon>
        <taxon>Lachnaceae</taxon>
        <taxon>Lachnellula</taxon>
    </lineage>
</organism>
<dbReference type="AlphaFoldDB" id="A0A7D8YLG6"/>
<sequence length="356" mass="38791">MAKIFFVGATGHIGGAVLDLISSSYPNTLSVKVLIRDQQKADQLAAQYQYIVSVIGNLDSLELLEAESRDADIVINAGPDVTHNAGIRAILKGLGGRIKKGYYIHTSGAALIWDTPDGSKPGTRIWDDVADIETLTSMPEEAYHRAEDKVVFEASSEVNVAIISPCAVYGLSPSRVHPLPLSLPLILKPIRALSSGFSISSGQNIQSYIHVVDLARMYLLLLSNALPQSQAGADTDPETQIWGPEAYYFAEQEELPFREFMELLVLVLQKHGQLTRSEIKEINVSAVAEAMGVANGVPEPEPEPDSWALHVAIMFGTNMRVRSSRARALGWKPLDSGVAQTLDEVLRRYLEAEKSG</sequence>
<dbReference type="Gene3D" id="3.40.50.720">
    <property type="entry name" value="NAD(P)-binding Rossmann-like Domain"/>
    <property type="match status" value="1"/>
</dbReference>
<accession>A0A7D8YLG6</accession>
<dbReference type="GO" id="GO:0004029">
    <property type="term" value="F:aldehyde dehydrogenase (NAD+) activity"/>
    <property type="evidence" value="ECO:0007669"/>
    <property type="project" value="TreeGrafter"/>
</dbReference>
<proteinExistence type="predicted"/>
<dbReference type="GO" id="GO:0005737">
    <property type="term" value="C:cytoplasm"/>
    <property type="evidence" value="ECO:0007669"/>
    <property type="project" value="TreeGrafter"/>
</dbReference>
<gene>
    <name evidence="2" type="ORF">LCER1_G006222</name>
</gene>
<keyword evidence="3" id="KW-1185">Reference proteome</keyword>
<dbReference type="EMBL" id="QGMG01001016">
    <property type="protein sequence ID" value="TVY50752.1"/>
    <property type="molecule type" value="Genomic_DNA"/>
</dbReference>